<evidence type="ECO:0000313" key="4">
    <source>
        <dbReference type="EMBL" id="SHO79947.1"/>
    </source>
</evidence>
<dbReference type="Proteomes" id="UP000186303">
    <property type="component" value="Chromosome 8"/>
</dbReference>
<proteinExistence type="predicted"/>
<dbReference type="SUPFAM" id="SSF57850">
    <property type="entry name" value="RING/U-box"/>
    <property type="match status" value="1"/>
</dbReference>
<dbReference type="VEuPathDB" id="FungiDB:MSYG_4302"/>
<evidence type="ECO:0000256" key="3">
    <source>
        <dbReference type="ARBA" id="ARBA00022833"/>
    </source>
</evidence>
<dbReference type="InterPro" id="IPR013083">
    <property type="entry name" value="Znf_RING/FYVE/PHD"/>
</dbReference>
<reference evidence="5" key="1">
    <citation type="journal article" date="2017" name="Nucleic Acids Res.">
        <title>Proteogenomics produces comprehensive and highly accurate protein-coding gene annotation in a complete genome assembly of Malassezia sympodialis.</title>
        <authorList>
            <person name="Zhu Y."/>
            <person name="Engstroem P.G."/>
            <person name="Tellgren-Roth C."/>
            <person name="Baudo C.D."/>
            <person name="Kennell J.C."/>
            <person name="Sun S."/>
            <person name="Billmyre R.B."/>
            <person name="Schroeder M.S."/>
            <person name="Andersson A."/>
            <person name="Holm T."/>
            <person name="Sigurgeirsson B."/>
            <person name="Wu G."/>
            <person name="Sankaranarayanan S.R."/>
            <person name="Siddharthan R."/>
            <person name="Sanyal K."/>
            <person name="Lundeberg J."/>
            <person name="Nystedt B."/>
            <person name="Boekhout T."/>
            <person name="Dawson T.L. Jr."/>
            <person name="Heitman J."/>
            <person name="Scheynius A."/>
            <person name="Lehtioe J."/>
        </authorList>
    </citation>
    <scope>NUCLEOTIDE SEQUENCE [LARGE SCALE GENOMIC DNA]</scope>
    <source>
        <strain evidence="5">ATCC 42132</strain>
    </source>
</reference>
<dbReference type="CDD" id="cd16495">
    <property type="entry name" value="RING_CH-C4HC3_MARCH"/>
    <property type="match status" value="1"/>
</dbReference>
<keyword evidence="2" id="KW-0863">Zinc-finger</keyword>
<dbReference type="Pfam" id="PF12906">
    <property type="entry name" value="RINGv"/>
    <property type="match status" value="1"/>
</dbReference>
<keyword evidence="1" id="KW-0479">Metal-binding</keyword>
<sequence length="404" mass="44250">MHGRARCDAVDEMQVEALLLGGHAAAPERICRMCFDSAVAPGDRLLAPCRCRGTMKYVHASCLDEWRAKSRRTDSARACEQCGAAYRLRVTPAMCLLGSRLVRLVLTVALCLALAQGAGVLARMALQRAEPGLFGAMHPWALQSVSYEPSADAQPSALPPMERGADGLSMLWDDLLGPVDETEMPSDTYLYLTGLAQPIVLLQAVQGMLQRALEMLVRARFSWPWQRVVTVHSSPAGAAGPRAPPPLWRHARLYEHTLGLALVGLTMNFHTVGFVSSLSVLYTGLPFVAVAMYPTGERAAQAAVVWESDHWLGPLLLVIVLWGLVRTLVVVFEQLSFLGHYVVAHTPRLVADYGEAGAAPRPWPHAAPRLSWTQWALQRMLRGHAAVRDLTDPRFVWMLAQAGD</sequence>
<dbReference type="PANTHER" id="PTHR46347:SF1">
    <property type="entry name" value="RING_FYVE_PHD ZINC FINGER SUPERFAMILY PROTEIN"/>
    <property type="match status" value="1"/>
</dbReference>
<dbReference type="EMBL" id="LT671828">
    <property type="protein sequence ID" value="SHO79947.1"/>
    <property type="molecule type" value="Genomic_DNA"/>
</dbReference>
<dbReference type="GO" id="GO:0016874">
    <property type="term" value="F:ligase activity"/>
    <property type="evidence" value="ECO:0007669"/>
    <property type="project" value="UniProtKB-KW"/>
</dbReference>
<dbReference type="Gene3D" id="3.30.40.10">
    <property type="entry name" value="Zinc/RING finger domain, C3HC4 (zinc finger)"/>
    <property type="match status" value="1"/>
</dbReference>
<dbReference type="OMA" id="CIANTPH"/>
<evidence type="ECO:0000256" key="1">
    <source>
        <dbReference type="ARBA" id="ARBA00022723"/>
    </source>
</evidence>
<dbReference type="InterPro" id="IPR011016">
    <property type="entry name" value="Znf_RING-CH"/>
</dbReference>
<dbReference type="HOGENOM" id="CLU_681648_0_0_1"/>
<gene>
    <name evidence="4" type="ORF">MSYG_4302</name>
</gene>
<evidence type="ECO:0000256" key="2">
    <source>
        <dbReference type="ARBA" id="ARBA00022771"/>
    </source>
</evidence>
<dbReference type="RefSeq" id="XP_018741970.1">
    <property type="nucleotide sequence ID" value="XM_018885407.1"/>
</dbReference>
<dbReference type="STRING" id="1230383.M5EDQ8"/>
<keyword evidence="5" id="KW-1185">Reference proteome</keyword>
<dbReference type="SMART" id="SM00744">
    <property type="entry name" value="RINGv"/>
    <property type="match status" value="1"/>
</dbReference>
<keyword evidence="4" id="KW-0436">Ligase</keyword>
<accession>M5EDQ8</accession>
<dbReference type="KEGG" id="msym:MSY001_3513"/>
<name>M5EDQ8_MALS4</name>
<dbReference type="GO" id="GO:0008270">
    <property type="term" value="F:zinc ion binding"/>
    <property type="evidence" value="ECO:0007669"/>
    <property type="project" value="UniProtKB-KW"/>
</dbReference>
<evidence type="ECO:0000313" key="5">
    <source>
        <dbReference type="Proteomes" id="UP000186303"/>
    </source>
</evidence>
<dbReference type="PANTHER" id="PTHR46347">
    <property type="entry name" value="RING/FYVE/PHD ZINC FINGER SUPERFAMILY PROTEIN"/>
    <property type="match status" value="1"/>
</dbReference>
<protein>
    <submittedName>
        <fullName evidence="4">Similar to S.cerevisiae protein SSM4 (Ubiquitin-protein ligase involved in ER-associated protein degradation)</fullName>
    </submittedName>
</protein>
<dbReference type="OrthoDB" id="264354at2759"/>
<dbReference type="PROSITE" id="PS51292">
    <property type="entry name" value="ZF_RING_CH"/>
    <property type="match status" value="1"/>
</dbReference>
<keyword evidence="3" id="KW-0862">Zinc</keyword>
<organism evidence="4 5">
    <name type="scientific">Malassezia sympodialis (strain ATCC 42132)</name>
    <name type="common">Atopic eczema-associated yeast</name>
    <dbReference type="NCBI Taxonomy" id="1230383"/>
    <lineage>
        <taxon>Eukaryota</taxon>
        <taxon>Fungi</taxon>
        <taxon>Dikarya</taxon>
        <taxon>Basidiomycota</taxon>
        <taxon>Ustilaginomycotina</taxon>
        <taxon>Malasseziomycetes</taxon>
        <taxon>Malasseziales</taxon>
        <taxon>Malasseziaceae</taxon>
        <taxon>Malassezia</taxon>
    </lineage>
</organism>
<dbReference type="AlphaFoldDB" id="M5EDQ8"/>